<dbReference type="SUPFAM" id="SSF101498">
    <property type="entry name" value="Anti-sigma factor FlgM"/>
    <property type="match status" value="1"/>
</dbReference>
<evidence type="ECO:0000259" key="2">
    <source>
        <dbReference type="Pfam" id="PF04316"/>
    </source>
</evidence>
<name>A0A5C6BX07_9BACT</name>
<sequence length="111" mass="11569">MQIYGPFRLSTAAPTSSAASTAATNRSTNRLATPNAAKTSAAPVDQLDLSSTAKAAASSPANRLHESSAVAGGGDIRVDRVADLRRQIAQGNYDTPEKMDMALDRFLDGFA</sequence>
<dbReference type="Pfam" id="PF04316">
    <property type="entry name" value="FlgM"/>
    <property type="match status" value="1"/>
</dbReference>
<feature type="compositionally biased region" description="Low complexity" evidence="1">
    <location>
        <begin position="50"/>
        <end position="61"/>
    </location>
</feature>
<dbReference type="AlphaFoldDB" id="A0A5C6BX07"/>
<reference evidence="3 4" key="1">
    <citation type="journal article" date="2020" name="Antonie Van Leeuwenhoek">
        <title>Rhodopirellula heiligendammensis sp. nov., Rhodopirellula pilleata sp. nov., and Rhodopirellula solitaria sp. nov. isolated from natural or artificial marine surfaces in Northern Germany and California, USA, and emended description of the genus Rhodopirellula.</title>
        <authorList>
            <person name="Kallscheuer N."/>
            <person name="Wiegand S."/>
            <person name="Jogler M."/>
            <person name="Boedeker C."/>
            <person name="Peeters S.H."/>
            <person name="Rast P."/>
            <person name="Heuer A."/>
            <person name="Jetten M.S.M."/>
            <person name="Rohde M."/>
            <person name="Jogler C."/>
        </authorList>
    </citation>
    <scope>NUCLEOTIDE SEQUENCE [LARGE SCALE GENOMIC DNA]</scope>
    <source>
        <strain evidence="3 4">Poly21</strain>
    </source>
</reference>
<comment type="caution">
    <text evidence="3">The sequence shown here is derived from an EMBL/GenBank/DDBJ whole genome shotgun (WGS) entry which is preliminary data.</text>
</comment>
<keyword evidence="4" id="KW-1185">Reference proteome</keyword>
<evidence type="ECO:0000256" key="1">
    <source>
        <dbReference type="SAM" id="MobiDB-lite"/>
    </source>
</evidence>
<organism evidence="3 4">
    <name type="scientific">Allorhodopirellula heiligendammensis</name>
    <dbReference type="NCBI Taxonomy" id="2714739"/>
    <lineage>
        <taxon>Bacteria</taxon>
        <taxon>Pseudomonadati</taxon>
        <taxon>Planctomycetota</taxon>
        <taxon>Planctomycetia</taxon>
        <taxon>Pirellulales</taxon>
        <taxon>Pirellulaceae</taxon>
        <taxon>Allorhodopirellula</taxon>
    </lineage>
</organism>
<dbReference type="InterPro" id="IPR031316">
    <property type="entry name" value="FlgM_C"/>
</dbReference>
<dbReference type="InterPro" id="IPR035890">
    <property type="entry name" value="Anti-sigma-28_factor_FlgM_sf"/>
</dbReference>
<dbReference type="Proteomes" id="UP000319908">
    <property type="component" value="Unassembled WGS sequence"/>
</dbReference>
<feature type="compositionally biased region" description="Low complexity" evidence="1">
    <location>
        <begin position="10"/>
        <end position="30"/>
    </location>
</feature>
<dbReference type="OrthoDB" id="280802at2"/>
<feature type="domain" description="Anti-sigma-28 factor FlgM C-terminal" evidence="2">
    <location>
        <begin position="45"/>
        <end position="94"/>
    </location>
</feature>
<evidence type="ECO:0000313" key="3">
    <source>
        <dbReference type="EMBL" id="TWU16813.1"/>
    </source>
</evidence>
<dbReference type="RefSeq" id="WP_146408369.1">
    <property type="nucleotide sequence ID" value="NZ_SJPU01000002.1"/>
</dbReference>
<protein>
    <recommendedName>
        <fullName evidence="2">Anti-sigma-28 factor FlgM C-terminal domain-containing protein</fullName>
    </recommendedName>
</protein>
<gene>
    <name evidence="3" type="ORF">Poly21_40200</name>
</gene>
<dbReference type="EMBL" id="SJPU01000002">
    <property type="protein sequence ID" value="TWU16813.1"/>
    <property type="molecule type" value="Genomic_DNA"/>
</dbReference>
<accession>A0A5C6BX07</accession>
<proteinExistence type="predicted"/>
<feature type="region of interest" description="Disordered" evidence="1">
    <location>
        <begin position="1"/>
        <end position="76"/>
    </location>
</feature>
<evidence type="ECO:0000313" key="4">
    <source>
        <dbReference type="Proteomes" id="UP000319908"/>
    </source>
</evidence>